<dbReference type="Gene3D" id="3.40.50.300">
    <property type="entry name" value="P-loop containing nucleotide triphosphate hydrolases"/>
    <property type="match status" value="1"/>
</dbReference>
<dbReference type="PANTHER" id="PTHR30258:SF1">
    <property type="entry name" value="PROTEIN TRANSPORT PROTEIN HOFB HOMOLOG"/>
    <property type="match status" value="1"/>
</dbReference>
<dbReference type="FunFam" id="3.30.300.160:FF:000002">
    <property type="entry name" value="Type II secretion system protein E"/>
    <property type="match status" value="1"/>
</dbReference>
<dbReference type="RefSeq" id="WP_015050750.1">
    <property type="nucleotide sequence ID" value="NC_018870.1"/>
</dbReference>
<gene>
    <name evidence="5" type="primary">pilB</name>
    <name evidence="5" type="ordered locus">Tph_c16650</name>
</gene>
<dbReference type="Gene3D" id="3.30.450.90">
    <property type="match status" value="1"/>
</dbReference>
<evidence type="ECO:0000313" key="6">
    <source>
        <dbReference type="Proteomes" id="UP000000467"/>
    </source>
</evidence>
<evidence type="ECO:0000256" key="3">
    <source>
        <dbReference type="ARBA" id="ARBA00022840"/>
    </source>
</evidence>
<keyword evidence="3" id="KW-0067">ATP-binding</keyword>
<dbReference type="FunFam" id="3.30.450.90:FF:000001">
    <property type="entry name" value="Type II secretion system ATPase GspE"/>
    <property type="match status" value="1"/>
</dbReference>
<dbReference type="GO" id="GO:0016887">
    <property type="term" value="F:ATP hydrolysis activity"/>
    <property type="evidence" value="ECO:0007669"/>
    <property type="project" value="TreeGrafter"/>
</dbReference>
<proteinExistence type="inferred from homology"/>
<dbReference type="InterPro" id="IPR007831">
    <property type="entry name" value="T2SS_GspE_N"/>
</dbReference>
<dbReference type="AlphaFoldDB" id="K4LIU0"/>
<dbReference type="GO" id="GO:0005524">
    <property type="term" value="F:ATP binding"/>
    <property type="evidence" value="ECO:0007669"/>
    <property type="project" value="UniProtKB-KW"/>
</dbReference>
<comment type="similarity">
    <text evidence="1">Belongs to the GSP E family.</text>
</comment>
<keyword evidence="6" id="KW-1185">Reference proteome</keyword>
<dbReference type="SMART" id="SM00382">
    <property type="entry name" value="AAA"/>
    <property type="match status" value="1"/>
</dbReference>
<dbReference type="Pfam" id="PF00437">
    <property type="entry name" value="T2SSE"/>
    <property type="match status" value="1"/>
</dbReference>
<dbReference type="Proteomes" id="UP000000467">
    <property type="component" value="Chromosome"/>
</dbReference>
<accession>K4LIU0</accession>
<evidence type="ECO:0000256" key="1">
    <source>
        <dbReference type="ARBA" id="ARBA00006611"/>
    </source>
</evidence>
<organism evidence="5 6">
    <name type="scientific">Thermacetogenium phaeum (strain ATCC BAA-254 / DSM 26808 / PB)</name>
    <dbReference type="NCBI Taxonomy" id="1089553"/>
    <lineage>
        <taxon>Bacteria</taxon>
        <taxon>Bacillati</taxon>
        <taxon>Bacillota</taxon>
        <taxon>Clostridia</taxon>
        <taxon>Thermoanaerobacterales</taxon>
        <taxon>Thermoanaerobacteraceae</taxon>
        <taxon>Thermacetogenium</taxon>
    </lineage>
</organism>
<dbReference type="KEGG" id="tpz:Tph_c16650"/>
<dbReference type="InterPro" id="IPR037257">
    <property type="entry name" value="T2SS_E_N_sf"/>
</dbReference>
<dbReference type="SUPFAM" id="SSF52540">
    <property type="entry name" value="P-loop containing nucleoside triphosphate hydrolases"/>
    <property type="match status" value="1"/>
</dbReference>
<evidence type="ECO:0000256" key="2">
    <source>
        <dbReference type="ARBA" id="ARBA00022741"/>
    </source>
</evidence>
<dbReference type="InterPro" id="IPR027417">
    <property type="entry name" value="P-loop_NTPase"/>
</dbReference>
<dbReference type="Pfam" id="PF05157">
    <property type="entry name" value="MshEN"/>
    <property type="match status" value="1"/>
</dbReference>
<dbReference type="HOGENOM" id="CLU_013446_10_6_9"/>
<dbReference type="CDD" id="cd01129">
    <property type="entry name" value="PulE-GspE-like"/>
    <property type="match status" value="1"/>
</dbReference>
<dbReference type="OrthoDB" id="9808272at2"/>
<evidence type="ECO:0000313" key="5">
    <source>
        <dbReference type="EMBL" id="AFV11870.1"/>
    </source>
</evidence>
<dbReference type="PANTHER" id="PTHR30258">
    <property type="entry name" value="TYPE II SECRETION SYSTEM PROTEIN GSPE-RELATED"/>
    <property type="match status" value="1"/>
</dbReference>
<dbReference type="EMBL" id="CP003732">
    <property type="protein sequence ID" value="AFV11870.1"/>
    <property type="molecule type" value="Genomic_DNA"/>
</dbReference>
<keyword evidence="2" id="KW-0547">Nucleotide-binding</keyword>
<dbReference type="Gene3D" id="3.30.300.160">
    <property type="entry name" value="Type II secretion system, protein E, N-terminal domain"/>
    <property type="match status" value="1"/>
</dbReference>
<dbReference type="FunFam" id="3.40.50.300:FF:000398">
    <property type="entry name" value="Type IV pilus assembly ATPase PilB"/>
    <property type="match status" value="1"/>
</dbReference>
<dbReference type="SUPFAM" id="SSF160246">
    <property type="entry name" value="EspE N-terminal domain-like"/>
    <property type="match status" value="1"/>
</dbReference>
<reference evidence="5 6" key="1">
    <citation type="journal article" date="2012" name="BMC Genomics">
        <title>Genome-guided analysis of physiological and morphological traits of the fermentative acetate oxidizer Thermacetogenium phaeum.</title>
        <authorList>
            <person name="Oehler D."/>
            <person name="Poehlein A."/>
            <person name="Leimbach A."/>
            <person name="Muller N."/>
            <person name="Daniel R."/>
            <person name="Gottschalk G."/>
            <person name="Schink B."/>
        </authorList>
    </citation>
    <scope>NUCLEOTIDE SEQUENCE [LARGE SCALE GENOMIC DNA]</scope>
    <source>
        <strain evidence="6">ATCC BAA-254 / DSM 26808 / PB</strain>
    </source>
</reference>
<protein>
    <submittedName>
        <fullName evidence="5">Type IV pilus assembly protein PilB</fullName>
    </submittedName>
</protein>
<dbReference type="eggNOG" id="COG2804">
    <property type="taxonomic scope" value="Bacteria"/>
</dbReference>
<dbReference type="GO" id="GO:0005886">
    <property type="term" value="C:plasma membrane"/>
    <property type="evidence" value="ECO:0007669"/>
    <property type="project" value="TreeGrafter"/>
</dbReference>
<name>K4LIU0_THEPS</name>
<sequence>MAGRKKLGEKLIEKGLITEEQLNQALLIQSRTGQLLGQILVEMNLLDEEELKKVLGVEELDLKEEIDTALLEIVPEEVIRKYRVFPIRKEGERLYLAMADPQNVVVLDDLRLLTGHIIEPLKADEKEISSLIERHFGIPEVEKAMQEYAGQDAADEEAEDVEEALIDDAPLIRLVNSLIMRAVENEASDIHIEPFKSEIRVRYRIDGVMHTVMNLPRKMIYSVVSRIKIMANMDISERRMPQDGRISLKLPERNLDLRISTMPTVYGEKVVIRILDKDSIKNYTLEGLGFSDYNLRRFSRFLSSSYGMVLVTGPTGSGKTTTLYTALAGLDSEEKNIVTVEDPVEYLLDGVNQAQVNTRIGATFATYLRAILRQDPDIILIGEIRDLETAEIAVRSANTGHLVLSTMHTNDAPGAIIRLLDMGVEPFMVASSVLGVVAQRLVRCICENCRQPYTPGEAEMAFAGLEPGTPLYAGVGCEKCNNTGYRGRIAVVEVLPVTPALQKLILRRASAEELRQLALQEGMVSLKDDGIAKVLQGITTIKEVMRVAYREDE</sequence>
<dbReference type="InterPro" id="IPR003593">
    <property type="entry name" value="AAA+_ATPase"/>
</dbReference>
<dbReference type="PROSITE" id="PS00662">
    <property type="entry name" value="T2SP_E"/>
    <property type="match status" value="1"/>
</dbReference>
<dbReference type="STRING" id="1089553.Tph_c16650"/>
<feature type="domain" description="Bacterial type II secretion system protein E" evidence="4">
    <location>
        <begin position="372"/>
        <end position="386"/>
    </location>
</feature>
<dbReference type="InterPro" id="IPR001482">
    <property type="entry name" value="T2SS/T4SS_dom"/>
</dbReference>
<evidence type="ECO:0000259" key="4">
    <source>
        <dbReference type="PROSITE" id="PS00662"/>
    </source>
</evidence>